<dbReference type="AlphaFoldDB" id="A0A0S4QWF7"/>
<sequence length="1131" mass="126580">MTTRPAAPAEETEPAPGRVGFRLDRLEVLNWGTFHQRVWTLRVGGDNALLTGDIGSGKSTIVDAVTTLLLPAQRISYNRAAGAEARERTLRSYVEGHYKSERNESTGGSRPVGLRTDGTTYSVLLGVFVNEAVDATVSLAQVFWQAADEPGQPRRFFVTAGRHLTLAADFGDFGADITALKRRLRKSGAEVNDEFPAYGRTFRRLLGIESDQAMELFHQTVSMKSVGDLNEFVRSHMLEKQDVQRRIDEVVAHFEDLTRAHTAVRRARDQLAMLTPLLADCDEYDALGEREQALGAEAGAVRYFVADRTATFLRGELAQLGVRITAGRGEAARLDQQVTTLRDEDVRLQLQRAGLGGGRLGEIEKDLERAGRERAQRAAKAEIFEGRLATLGLAAVVDEARFDERRREFAALASRLAEERGTLETRRSELDVQLAARRAESDLLGEEIASLRQRRSNIPAQSLDLRRRLCAETGLDAGDLPFAAELIQVSSEHRAWEGAAERLLRGFGLSLLVPERHYRAASEWIDRNHLRARLIYFRIPQAPPPRQQQFTGGDVLLVDRLDLKADSPFLPWLRRELEVRADYACVDSLDDFRRATKAVTRAGQIKHTGGRHEKDDRWRVDDRTKYVLGWSNEQKIAAIIARATQVQTDLTAIAGRREKLTKDIAALGRQELDLSLLGETRAWLEIDWRSAAAELDALRAEKAQLVAASAELAAIDHRLERVRRDLAAAVRDGDAMRERVGGLTTRQSNAETEFARSEALTALPAYALACASFASLGERLPTPPPTTPLDWADAGRDLDDAIRTESRQVAERRARAGQRVVAKMGRFRQGYPLETVELDASVAAIGGYRELHTRLIRDDLPRFEQEFKNYLNTNTIRDIAMFQAKLLEQREQIRTRAEIINASLTSIEYNAGTFIRLELEDTPNMEVRQFRADLRACTEGSLGSGGESDQYSEEKFLQVSRIVERLRGREGQTDADRVWTRRVTDVRNWFVFSASERSAADDTEREHYSDSGGKSGGQKEKLAYTILAASLAYQFRLDSGPRTFRFVVIDEAFGRGSDGSTRFALGLFARLGLQLLIVTPLQKIHVIEQYVSSVGFVDNQSGSYSRLQNLTVVEYRARRAHRLAAELVTVR</sequence>
<name>A0A0S4QWF7_9ACTN</name>
<keyword evidence="2" id="KW-1185">Reference proteome</keyword>
<dbReference type="SUPFAM" id="SSF52540">
    <property type="entry name" value="P-loop containing nucleoside triphosphate hydrolases"/>
    <property type="match status" value="1"/>
</dbReference>
<protein>
    <submittedName>
        <fullName evidence="1">Uncharacterized protein YPO0396</fullName>
    </submittedName>
</protein>
<organism evidence="1 2">
    <name type="scientific">Parafrankia irregularis</name>
    <dbReference type="NCBI Taxonomy" id="795642"/>
    <lineage>
        <taxon>Bacteria</taxon>
        <taxon>Bacillati</taxon>
        <taxon>Actinomycetota</taxon>
        <taxon>Actinomycetes</taxon>
        <taxon>Frankiales</taxon>
        <taxon>Frankiaceae</taxon>
        <taxon>Parafrankia</taxon>
    </lineage>
</organism>
<dbReference type="Proteomes" id="UP000198802">
    <property type="component" value="Unassembled WGS sequence"/>
</dbReference>
<evidence type="ECO:0000313" key="2">
    <source>
        <dbReference type="Proteomes" id="UP000198802"/>
    </source>
</evidence>
<dbReference type="Pfam" id="PF13555">
    <property type="entry name" value="AAA_29"/>
    <property type="match status" value="1"/>
</dbReference>
<dbReference type="Pfam" id="PF13558">
    <property type="entry name" value="SbcC_Walker_B"/>
    <property type="match status" value="1"/>
</dbReference>
<dbReference type="EMBL" id="FAOZ01000025">
    <property type="protein sequence ID" value="CUU59128.1"/>
    <property type="molecule type" value="Genomic_DNA"/>
</dbReference>
<evidence type="ECO:0000313" key="1">
    <source>
        <dbReference type="EMBL" id="CUU59128.1"/>
    </source>
</evidence>
<gene>
    <name evidence="1" type="ORF">Ga0074812_12517</name>
</gene>
<accession>A0A0S4QWF7</accession>
<dbReference type="InterPro" id="IPR027417">
    <property type="entry name" value="P-loop_NTPase"/>
</dbReference>
<proteinExistence type="predicted"/>
<dbReference type="Gene3D" id="3.40.50.300">
    <property type="entry name" value="P-loop containing nucleotide triphosphate hydrolases"/>
    <property type="match status" value="1"/>
</dbReference>
<dbReference type="RefSeq" id="WP_054571108.1">
    <property type="nucleotide sequence ID" value="NZ_FAOZ01000025.1"/>
</dbReference>
<reference evidence="2" key="1">
    <citation type="submission" date="2015-11" db="EMBL/GenBank/DDBJ databases">
        <authorList>
            <person name="Varghese N."/>
        </authorList>
    </citation>
    <scope>NUCLEOTIDE SEQUENCE [LARGE SCALE GENOMIC DNA]</scope>
    <source>
        <strain evidence="2">DSM 45899</strain>
    </source>
</reference>